<feature type="domain" description="AAA+ ATPase" evidence="1">
    <location>
        <begin position="40"/>
        <end position="188"/>
    </location>
</feature>
<dbReference type="CDD" id="cd00009">
    <property type="entry name" value="AAA"/>
    <property type="match status" value="1"/>
</dbReference>
<dbReference type="Gene3D" id="3.40.50.300">
    <property type="entry name" value="P-loop containing nucleotide triphosphate hydrolases"/>
    <property type="match status" value="1"/>
</dbReference>
<dbReference type="KEGG" id="aia:AWH56_005815"/>
<dbReference type="EMBL" id="CP063356">
    <property type="protein sequence ID" value="QOY37156.1"/>
    <property type="molecule type" value="Genomic_DNA"/>
</dbReference>
<evidence type="ECO:0000313" key="10">
    <source>
        <dbReference type="Proteomes" id="UP000180175"/>
    </source>
</evidence>
<evidence type="ECO:0000313" key="8">
    <source>
        <dbReference type="EMBL" id="QOY37156.1"/>
    </source>
</evidence>
<evidence type="ECO:0000259" key="1">
    <source>
        <dbReference type="SMART" id="SM00382"/>
    </source>
</evidence>
<dbReference type="InterPro" id="IPR052026">
    <property type="entry name" value="ExeA_AAA_ATPase_DNA-bind"/>
</dbReference>
<dbReference type="AlphaFoldDB" id="A0A1S2LN42"/>
<dbReference type="GO" id="GO:0016887">
    <property type="term" value="F:ATP hydrolysis activity"/>
    <property type="evidence" value="ECO:0007669"/>
    <property type="project" value="InterPro"/>
</dbReference>
<evidence type="ECO:0000313" key="7">
    <source>
        <dbReference type="EMBL" id="QOY36588.1"/>
    </source>
</evidence>
<accession>A0A1S2LN42</accession>
<dbReference type="RefSeq" id="WP_071316244.1">
    <property type="nucleotide sequence ID" value="NZ_CP063356.2"/>
</dbReference>
<dbReference type="KEGG" id="aia:AWH56_011505"/>
<dbReference type="KEGG" id="aia:AWH56_002600"/>
<dbReference type="PANTHER" id="PTHR35894">
    <property type="entry name" value="GENERAL SECRETION PATHWAY PROTEIN A-RELATED"/>
    <property type="match status" value="1"/>
</dbReference>
<evidence type="ECO:0000313" key="6">
    <source>
        <dbReference type="EMBL" id="QOY34775.1"/>
    </source>
</evidence>
<dbReference type="InterPro" id="IPR027417">
    <property type="entry name" value="P-loop_NTPase"/>
</dbReference>
<keyword evidence="10" id="KW-1185">Reference proteome</keyword>
<dbReference type="OrthoDB" id="9815896at2"/>
<reference evidence="5" key="4">
    <citation type="submission" date="2020-10" db="EMBL/GenBank/DDBJ databases">
        <authorList>
            <person name="Bassil N.M."/>
            <person name="Lloyd J.R."/>
        </authorList>
    </citation>
    <scope>NUCLEOTIDE SEQUENCE</scope>
    <source>
        <strain evidence="5">NB2006</strain>
    </source>
</reference>
<dbReference type="EMBL" id="LQXD01000056">
    <property type="protein sequence ID" value="OIJ21195.1"/>
    <property type="molecule type" value="Genomic_DNA"/>
</dbReference>
<dbReference type="KEGG" id="aia:AWH56_018210"/>
<dbReference type="EMBL" id="CP063356">
    <property type="protein sequence ID" value="QOY34775.1"/>
    <property type="molecule type" value="Genomic_DNA"/>
</dbReference>
<name>A0A1S2LN42_9BACI</name>
<evidence type="ECO:0000313" key="3">
    <source>
        <dbReference type="EMBL" id="OIJ13776.1"/>
    </source>
</evidence>
<protein>
    <submittedName>
        <fullName evidence="3">AAA family ATPase</fullName>
    </submittedName>
</protein>
<dbReference type="InterPro" id="IPR003593">
    <property type="entry name" value="AAA+_ATPase"/>
</dbReference>
<proteinExistence type="predicted"/>
<evidence type="ECO:0000313" key="4">
    <source>
        <dbReference type="EMBL" id="OIJ21195.1"/>
    </source>
</evidence>
<dbReference type="EMBL" id="LQXD01000121">
    <property type="protein sequence ID" value="OIJ13776.1"/>
    <property type="molecule type" value="Genomic_DNA"/>
</dbReference>
<dbReference type="EMBL" id="CP063356">
    <property type="protein sequence ID" value="QOY38102.1"/>
    <property type="molecule type" value="Genomic_DNA"/>
</dbReference>
<reference evidence="5 10" key="2">
    <citation type="journal article" date="2017" name="Genome Announc.">
        <title>Draft Genome Sequences of Four Alkaliphilic Bacteria Belonging to the Anaerobacillus Genus.</title>
        <authorList>
            <person name="Bassil N.M."/>
            <person name="Lloyd J.R."/>
        </authorList>
    </citation>
    <scope>NUCLEOTIDE SEQUENCE [LARGE SCALE GENOMIC DNA]</scope>
    <source>
        <strain evidence="5 10">NB2006</strain>
    </source>
</reference>
<dbReference type="EMBL" id="CP063356">
    <property type="protein sequence ID" value="QOY34644.1"/>
    <property type="molecule type" value="Genomic_DNA"/>
</dbReference>
<dbReference type="EMBL" id="LQXD01000123">
    <property type="protein sequence ID" value="OIJ13514.1"/>
    <property type="molecule type" value="Genomic_DNA"/>
</dbReference>
<reference evidence="3 10" key="1">
    <citation type="submission" date="2016-10" db="EMBL/GenBank/DDBJ databases">
        <title>Draft genome sequences of four alkaliphilic bacteria belonging to the Anaerobacillus genus.</title>
        <authorList>
            <person name="Bassil N.M."/>
            <person name="Lloyd J.R."/>
        </authorList>
    </citation>
    <scope>NUCLEOTIDE SEQUENCE [LARGE SCALE GENOMIC DNA]</scope>
    <source>
        <strain evidence="3 10">NB2006</strain>
    </source>
</reference>
<dbReference type="InterPro" id="IPR049945">
    <property type="entry name" value="AAA_22"/>
</dbReference>
<dbReference type="EMBL" id="CP063356">
    <property type="protein sequence ID" value="QOY36588.1"/>
    <property type="molecule type" value="Genomic_DNA"/>
</dbReference>
<evidence type="ECO:0000313" key="5">
    <source>
        <dbReference type="EMBL" id="QOY34644.1"/>
    </source>
</evidence>
<evidence type="ECO:0000313" key="2">
    <source>
        <dbReference type="EMBL" id="OIJ13514.1"/>
    </source>
</evidence>
<dbReference type="KEGG" id="aia:AWH56_018900"/>
<dbReference type="PANTHER" id="PTHR35894:SF1">
    <property type="entry name" value="PHOSPHORIBULOKINASE _ URIDINE KINASE FAMILY"/>
    <property type="match status" value="1"/>
</dbReference>
<evidence type="ECO:0000313" key="9">
    <source>
        <dbReference type="EMBL" id="QOY38102.1"/>
    </source>
</evidence>
<dbReference type="Proteomes" id="UP000180175">
    <property type="component" value="Chromosome"/>
</dbReference>
<dbReference type="SUPFAM" id="SSF52540">
    <property type="entry name" value="P-loop containing nucleoside triphosphate hydrolases"/>
    <property type="match status" value="1"/>
</dbReference>
<dbReference type="Pfam" id="PF13401">
    <property type="entry name" value="AAA_22"/>
    <property type="match status" value="1"/>
</dbReference>
<sequence length="263" mass="30558">MLDFFEMKGVPFTREILIEQLYSSSSYNEATARLEYAAENRQFCLLTGEAGMGKSTAVRSLVQKLDRTKYRYLYLCDSELTPKLFYREVLQNFGIHPAFRSTEAKRQYQSLMLDIYENERKTPVIVIDEAHHFSEPMLQELRFILNFKEDSMSPLTLIVVGQPSLRNQLKVKHLEAIDQRIQMRYQVTGLTEQETKAYIKHQLIVVETPYEIFSEEAIQAIHNFSQGIPRKINTLCSQSLLDAFLQGNKVVGESHIHRVINEL</sequence>
<gene>
    <name evidence="7" type="ORF">AWH56_002600</name>
    <name evidence="8" type="ORF">AWH56_005815</name>
    <name evidence="9" type="ORF">AWH56_011505</name>
    <name evidence="5" type="ORF">AWH56_018210</name>
    <name evidence="6" type="ORF">AWH56_018900</name>
    <name evidence="4" type="ORF">AWH56_05915</name>
    <name evidence="3" type="ORF">AWH56_13385</name>
    <name evidence="2" type="ORF">AWH56_13785</name>
</gene>
<organism evidence="3 10">
    <name type="scientific">Anaerobacillus isosaccharinicus</name>
    <dbReference type="NCBI Taxonomy" id="1532552"/>
    <lineage>
        <taxon>Bacteria</taxon>
        <taxon>Bacillati</taxon>
        <taxon>Bacillota</taxon>
        <taxon>Bacilli</taxon>
        <taxon>Bacillales</taxon>
        <taxon>Bacillaceae</taxon>
        <taxon>Anaerobacillus</taxon>
    </lineage>
</organism>
<reference evidence="5 10" key="3">
    <citation type="journal article" date="2019" name="Int. J. Syst. Evol. Microbiol.">
        <title>Anaerobacillus isosaccharinicus sp. nov., an alkaliphilic bacterium which degrades isosaccharinic acid.</title>
        <authorList>
            <person name="Bassil N.M."/>
            <person name="Lloyd J.R."/>
        </authorList>
    </citation>
    <scope>NUCLEOTIDE SEQUENCE [LARGE SCALE GENOMIC DNA]</scope>
    <source>
        <strain evidence="5 10">NB2006</strain>
    </source>
</reference>
<dbReference type="SMART" id="SM00382">
    <property type="entry name" value="AAA"/>
    <property type="match status" value="1"/>
</dbReference>